<keyword evidence="3 5" id="KW-1133">Transmembrane helix</keyword>
<dbReference type="Proteomes" id="UP001162156">
    <property type="component" value="Unassembled WGS sequence"/>
</dbReference>
<dbReference type="Gene3D" id="1.20.1250.20">
    <property type="entry name" value="MFS general substrate transporter like domains"/>
    <property type="match status" value="1"/>
</dbReference>
<evidence type="ECO:0000313" key="8">
    <source>
        <dbReference type="EMBL" id="KAJ8931874.1"/>
    </source>
</evidence>
<evidence type="ECO:0000256" key="6">
    <source>
        <dbReference type="SAM" id="SignalP"/>
    </source>
</evidence>
<dbReference type="PANTHER" id="PTHR48021">
    <property type="match status" value="1"/>
</dbReference>
<dbReference type="PROSITE" id="PS50850">
    <property type="entry name" value="MFS"/>
    <property type="match status" value="1"/>
</dbReference>
<feature type="domain" description="Major facilitator superfamily (MFS) profile" evidence="7">
    <location>
        <begin position="1"/>
        <end position="124"/>
    </location>
</feature>
<protein>
    <recommendedName>
        <fullName evidence="7">Major facilitator superfamily (MFS) profile domain-containing protein</fullName>
    </recommendedName>
</protein>
<feature type="signal peptide" evidence="6">
    <location>
        <begin position="1"/>
        <end position="15"/>
    </location>
</feature>
<name>A0AAV8WZI0_9CUCU</name>
<dbReference type="InterPro" id="IPR005829">
    <property type="entry name" value="Sugar_transporter_CS"/>
</dbReference>
<dbReference type="InterPro" id="IPR050549">
    <property type="entry name" value="MFS_Trehalose_Transporter"/>
</dbReference>
<dbReference type="EMBL" id="JANEYF010004209">
    <property type="protein sequence ID" value="KAJ8931874.1"/>
    <property type="molecule type" value="Genomic_DNA"/>
</dbReference>
<accession>A0AAV8WZI0</accession>
<evidence type="ECO:0000256" key="4">
    <source>
        <dbReference type="ARBA" id="ARBA00023136"/>
    </source>
</evidence>
<dbReference type="Pfam" id="PF07690">
    <property type="entry name" value="MFS_1"/>
    <property type="match status" value="1"/>
</dbReference>
<proteinExistence type="predicted"/>
<keyword evidence="4 5" id="KW-0472">Membrane</keyword>
<dbReference type="InterPro" id="IPR020846">
    <property type="entry name" value="MFS_dom"/>
</dbReference>
<keyword evidence="2 5" id="KW-0812">Transmembrane</keyword>
<dbReference type="GO" id="GO:0022857">
    <property type="term" value="F:transmembrane transporter activity"/>
    <property type="evidence" value="ECO:0007669"/>
    <property type="project" value="InterPro"/>
</dbReference>
<dbReference type="PANTHER" id="PTHR48021:SF86">
    <property type="entry name" value="FACILITATED TREHALOSE TRANSPORTER TRET1-1-LIKE PROTEIN"/>
    <property type="match status" value="1"/>
</dbReference>
<sequence length="124" mass="13330">MVVSLGAFCAGTVLSWTSPALSHILTEFTNQTEANATLTTQNVTSPGFKITEREGALVGAMLTIGALLAAIPTGYLADKFGRKITIIGLSLPFLINYLLISFASNLETVIVARFFAGWVWEEFV</sequence>
<dbReference type="SUPFAM" id="SSF103473">
    <property type="entry name" value="MFS general substrate transporter"/>
    <property type="match status" value="1"/>
</dbReference>
<comment type="caution">
    <text evidence="8">The sequence shown here is derived from an EMBL/GenBank/DDBJ whole genome shotgun (WGS) entry which is preliminary data.</text>
</comment>
<feature type="transmembrane region" description="Helical" evidence="5">
    <location>
        <begin position="84"/>
        <end position="103"/>
    </location>
</feature>
<evidence type="ECO:0000256" key="2">
    <source>
        <dbReference type="ARBA" id="ARBA00022692"/>
    </source>
</evidence>
<feature type="transmembrane region" description="Helical" evidence="5">
    <location>
        <begin position="56"/>
        <end position="77"/>
    </location>
</feature>
<reference evidence="8" key="1">
    <citation type="journal article" date="2023" name="Insect Mol. Biol.">
        <title>Genome sequencing provides insights into the evolution of gene families encoding plant cell wall-degrading enzymes in longhorned beetles.</title>
        <authorList>
            <person name="Shin N.R."/>
            <person name="Okamura Y."/>
            <person name="Kirsch R."/>
            <person name="Pauchet Y."/>
        </authorList>
    </citation>
    <scope>NUCLEOTIDE SEQUENCE</scope>
    <source>
        <strain evidence="8">RBIC_L_NR</strain>
    </source>
</reference>
<evidence type="ECO:0000256" key="3">
    <source>
        <dbReference type="ARBA" id="ARBA00022989"/>
    </source>
</evidence>
<keyword evidence="6" id="KW-0732">Signal</keyword>
<dbReference type="InterPro" id="IPR036259">
    <property type="entry name" value="MFS_trans_sf"/>
</dbReference>
<dbReference type="AlphaFoldDB" id="A0AAV8WZI0"/>
<gene>
    <name evidence="8" type="ORF">NQ314_015140</name>
</gene>
<evidence type="ECO:0000256" key="1">
    <source>
        <dbReference type="ARBA" id="ARBA00004141"/>
    </source>
</evidence>
<dbReference type="GO" id="GO:0016020">
    <property type="term" value="C:membrane"/>
    <property type="evidence" value="ECO:0007669"/>
    <property type="project" value="UniProtKB-SubCell"/>
</dbReference>
<dbReference type="PROSITE" id="PS00216">
    <property type="entry name" value="SUGAR_TRANSPORT_1"/>
    <property type="match status" value="1"/>
</dbReference>
<comment type="subcellular location">
    <subcellularLocation>
        <location evidence="1">Membrane</location>
        <topology evidence="1">Multi-pass membrane protein</topology>
    </subcellularLocation>
</comment>
<keyword evidence="9" id="KW-1185">Reference proteome</keyword>
<evidence type="ECO:0000259" key="7">
    <source>
        <dbReference type="PROSITE" id="PS50850"/>
    </source>
</evidence>
<organism evidence="8 9">
    <name type="scientific">Rhamnusium bicolor</name>
    <dbReference type="NCBI Taxonomy" id="1586634"/>
    <lineage>
        <taxon>Eukaryota</taxon>
        <taxon>Metazoa</taxon>
        <taxon>Ecdysozoa</taxon>
        <taxon>Arthropoda</taxon>
        <taxon>Hexapoda</taxon>
        <taxon>Insecta</taxon>
        <taxon>Pterygota</taxon>
        <taxon>Neoptera</taxon>
        <taxon>Endopterygota</taxon>
        <taxon>Coleoptera</taxon>
        <taxon>Polyphaga</taxon>
        <taxon>Cucujiformia</taxon>
        <taxon>Chrysomeloidea</taxon>
        <taxon>Cerambycidae</taxon>
        <taxon>Lepturinae</taxon>
        <taxon>Rhagiini</taxon>
        <taxon>Rhamnusium</taxon>
    </lineage>
</organism>
<dbReference type="InterPro" id="IPR011701">
    <property type="entry name" value="MFS"/>
</dbReference>
<feature type="chain" id="PRO_5043978751" description="Major facilitator superfamily (MFS) profile domain-containing protein" evidence="6">
    <location>
        <begin position="16"/>
        <end position="124"/>
    </location>
</feature>
<evidence type="ECO:0000313" key="9">
    <source>
        <dbReference type="Proteomes" id="UP001162156"/>
    </source>
</evidence>
<evidence type="ECO:0000256" key="5">
    <source>
        <dbReference type="SAM" id="Phobius"/>
    </source>
</evidence>